<feature type="non-terminal residue" evidence="1">
    <location>
        <position position="163"/>
    </location>
</feature>
<dbReference type="GO" id="GO:0045824">
    <property type="term" value="P:negative regulation of innate immune response"/>
    <property type="evidence" value="ECO:0007669"/>
    <property type="project" value="TreeGrafter"/>
</dbReference>
<dbReference type="PANTHER" id="PTHR16295:SF19">
    <property type="entry name" value="TRAF-TYPE ZINC FINGER DOMAIN-CONTAINING PROTEIN 1"/>
    <property type="match status" value="1"/>
</dbReference>
<proteinExistence type="predicted"/>
<dbReference type="OrthoDB" id="422728at2759"/>
<dbReference type="Proteomes" id="UP000545332">
    <property type="component" value="Unassembled WGS sequence"/>
</dbReference>
<comment type="caution">
    <text evidence="1">The sequence shown here is derived from an EMBL/GenBank/DDBJ whole genome shotgun (WGS) entry which is preliminary data.</text>
</comment>
<name>A0A7K4KSA5_9AVES</name>
<accession>A0A7K4KSA5</accession>
<protein>
    <submittedName>
        <fullName evidence="1">TRAD1 protein</fullName>
    </submittedName>
</protein>
<dbReference type="EMBL" id="VWPX01016468">
    <property type="protein sequence ID" value="NWI18636.1"/>
    <property type="molecule type" value="Genomic_DNA"/>
</dbReference>
<feature type="non-terminal residue" evidence="1">
    <location>
        <position position="1"/>
    </location>
</feature>
<dbReference type="InterPro" id="IPR051986">
    <property type="entry name" value="Innate_Immune_Apopt_Reg"/>
</dbReference>
<dbReference type="GO" id="GO:0005739">
    <property type="term" value="C:mitochondrion"/>
    <property type="evidence" value="ECO:0007669"/>
    <property type="project" value="TreeGrafter"/>
</dbReference>
<dbReference type="PANTHER" id="PTHR16295">
    <property type="entry name" value="TRAF-TYPE ZINC FINGER PROTEIN-RELATED"/>
    <property type="match status" value="1"/>
</dbReference>
<keyword evidence="2" id="KW-1185">Reference proteome</keyword>
<organism evidence="1 2">
    <name type="scientific">Crypturellus soui</name>
    <dbReference type="NCBI Taxonomy" id="458187"/>
    <lineage>
        <taxon>Eukaryota</taxon>
        <taxon>Metazoa</taxon>
        <taxon>Chordata</taxon>
        <taxon>Craniata</taxon>
        <taxon>Vertebrata</taxon>
        <taxon>Euteleostomi</taxon>
        <taxon>Archelosauria</taxon>
        <taxon>Archosauria</taxon>
        <taxon>Dinosauria</taxon>
        <taxon>Saurischia</taxon>
        <taxon>Theropoda</taxon>
        <taxon>Coelurosauria</taxon>
        <taxon>Aves</taxon>
        <taxon>Palaeognathae</taxon>
        <taxon>Tinamiformes</taxon>
        <taxon>Tinamidae</taxon>
        <taxon>Crypturellus</taxon>
    </lineage>
</organism>
<sequence length="163" mass="18428">EQLARNKPTDSPLSEEQSASLDYLLALSLQNETRAQDEGTAETHSDFWKNCYTKEPLPAARRNGVGKTNSSCTEIMLPCEFCEELYPAEDLILHQTGCNPAIALASFRKRSSSPKPRKYDDLHDFGPVSRRVRPRAFQAEGNIMIPCEFCGIQLEEEVLFHHQ</sequence>
<reference evidence="1 2" key="1">
    <citation type="submission" date="2019-09" db="EMBL/GenBank/DDBJ databases">
        <title>Bird 10,000 Genomes (B10K) Project - Family phase.</title>
        <authorList>
            <person name="Zhang G."/>
        </authorList>
    </citation>
    <scope>NUCLEOTIDE SEQUENCE [LARGE SCALE GENOMIC DNA]</scope>
    <source>
        <strain evidence="1">B10K-MSB-42743</strain>
        <tissue evidence="1">Heart</tissue>
    </source>
</reference>
<dbReference type="AlphaFoldDB" id="A0A7K4KSA5"/>
<gene>
    <name evidence="1" type="primary">Trafd1_1</name>
    <name evidence="1" type="ORF">CRYSOU_R08051</name>
</gene>
<evidence type="ECO:0000313" key="1">
    <source>
        <dbReference type="EMBL" id="NWI18636.1"/>
    </source>
</evidence>
<evidence type="ECO:0000313" key="2">
    <source>
        <dbReference type="Proteomes" id="UP000545332"/>
    </source>
</evidence>